<dbReference type="AlphaFoldDB" id="A0A409YQQ6"/>
<reference evidence="1 2" key="1">
    <citation type="journal article" date="2018" name="Evol. Lett.">
        <title>Horizontal gene cluster transfer increased hallucinogenic mushroom diversity.</title>
        <authorList>
            <person name="Reynolds H.T."/>
            <person name="Vijayakumar V."/>
            <person name="Gluck-Thaler E."/>
            <person name="Korotkin H.B."/>
            <person name="Matheny P.B."/>
            <person name="Slot J.C."/>
        </authorList>
    </citation>
    <scope>NUCLEOTIDE SEQUENCE [LARGE SCALE GENOMIC DNA]</scope>
    <source>
        <strain evidence="1 2">SRW20</strain>
    </source>
</reference>
<organism evidence="1 2">
    <name type="scientific">Gymnopilus dilepis</name>
    <dbReference type="NCBI Taxonomy" id="231916"/>
    <lineage>
        <taxon>Eukaryota</taxon>
        <taxon>Fungi</taxon>
        <taxon>Dikarya</taxon>
        <taxon>Basidiomycota</taxon>
        <taxon>Agaricomycotina</taxon>
        <taxon>Agaricomycetes</taxon>
        <taxon>Agaricomycetidae</taxon>
        <taxon>Agaricales</taxon>
        <taxon>Agaricineae</taxon>
        <taxon>Hymenogastraceae</taxon>
        <taxon>Gymnopilus</taxon>
    </lineage>
</organism>
<accession>A0A409YQQ6</accession>
<gene>
    <name evidence="1" type="ORF">CVT26_011577</name>
</gene>
<protein>
    <recommendedName>
        <fullName evidence="3">PLAC8-domain-containing protein</fullName>
    </recommendedName>
</protein>
<dbReference type="NCBIfam" id="TIGR01571">
    <property type="entry name" value="A_thal_Cys_rich"/>
    <property type="match status" value="1"/>
</dbReference>
<dbReference type="STRING" id="231916.A0A409YQQ6"/>
<evidence type="ECO:0008006" key="3">
    <source>
        <dbReference type="Google" id="ProtNLM"/>
    </source>
</evidence>
<dbReference type="EMBL" id="NHYE01000489">
    <property type="protein sequence ID" value="PPR05319.1"/>
    <property type="molecule type" value="Genomic_DNA"/>
</dbReference>
<dbReference type="Pfam" id="PF04749">
    <property type="entry name" value="PLAC8"/>
    <property type="match status" value="1"/>
</dbReference>
<feature type="non-terminal residue" evidence="1">
    <location>
        <position position="1"/>
    </location>
</feature>
<keyword evidence="2" id="KW-1185">Reference proteome</keyword>
<evidence type="ECO:0000313" key="1">
    <source>
        <dbReference type="EMBL" id="PPR05319.1"/>
    </source>
</evidence>
<dbReference type="InParanoid" id="A0A409YQQ6"/>
<comment type="caution">
    <text evidence="1">The sequence shown here is derived from an EMBL/GenBank/DDBJ whole genome shotgun (WGS) entry which is preliminary data.</text>
</comment>
<evidence type="ECO:0000313" key="2">
    <source>
        <dbReference type="Proteomes" id="UP000284706"/>
    </source>
</evidence>
<proteinExistence type="predicted"/>
<name>A0A409YQQ6_9AGAR</name>
<dbReference type="Proteomes" id="UP000284706">
    <property type="component" value="Unassembled WGS sequence"/>
</dbReference>
<sequence length="306" mass="33084">SAERNFGLPEARSSSGIPPFKILRVDDSGSSPYNNPICHESIGRCEDGWGPLPILVTSGQGGYDLNHSTVKKQRNIGSGPPKLADYVTPPLIYVTYKKVAGPSSGPNNFSTFPQVPNLSPARLPLVLAFLFMAYTQQPMATPSMTVGGGNRNAKNLPVGPDGREWSEGLCGCFGDTGTCVVAWCCPCITYSNVKRRYEHLNDKGYPDPEHGGSCCNSDCMIHGCLIYCGLGWIMQASIFCLNCCLAKSERCSLSQMMNRGSIRARYNIKGSGVGDCCTSFWCTPCELTQESRELDLEEASFGGKQG</sequence>
<dbReference type="PANTHER" id="PTHR15907">
    <property type="entry name" value="DUF614 FAMILY PROTEIN-RELATED"/>
    <property type="match status" value="1"/>
</dbReference>
<dbReference type="InterPro" id="IPR006461">
    <property type="entry name" value="PLAC_motif_containing"/>
</dbReference>
<dbReference type="OrthoDB" id="1045822at2759"/>